<dbReference type="EMBL" id="CP029463">
    <property type="protein sequence ID" value="AWM12749.1"/>
    <property type="molecule type" value="Genomic_DNA"/>
</dbReference>
<proteinExistence type="predicted"/>
<evidence type="ECO:0000259" key="4">
    <source>
        <dbReference type="PROSITE" id="PS01124"/>
    </source>
</evidence>
<dbReference type="AlphaFoldDB" id="A0A2U8QRI8"/>
<dbReference type="SUPFAM" id="SSF46689">
    <property type="entry name" value="Homeodomain-like"/>
    <property type="match status" value="1"/>
</dbReference>
<dbReference type="PRINTS" id="PR00032">
    <property type="entry name" value="HTHARAC"/>
</dbReference>
<dbReference type="InterPro" id="IPR020449">
    <property type="entry name" value="Tscrpt_reg_AraC-type_HTH"/>
</dbReference>
<dbReference type="PANTHER" id="PTHR43280:SF2">
    <property type="entry name" value="HTH-TYPE TRANSCRIPTIONAL REGULATOR EXSA"/>
    <property type="match status" value="1"/>
</dbReference>
<organism evidence="5 6">
    <name type="scientific">Flavobacterium sediminis</name>
    <dbReference type="NCBI Taxonomy" id="2201181"/>
    <lineage>
        <taxon>Bacteria</taxon>
        <taxon>Pseudomonadati</taxon>
        <taxon>Bacteroidota</taxon>
        <taxon>Flavobacteriia</taxon>
        <taxon>Flavobacteriales</taxon>
        <taxon>Flavobacteriaceae</taxon>
        <taxon>Flavobacterium</taxon>
    </lineage>
</organism>
<dbReference type="PANTHER" id="PTHR43280">
    <property type="entry name" value="ARAC-FAMILY TRANSCRIPTIONAL REGULATOR"/>
    <property type="match status" value="1"/>
</dbReference>
<evidence type="ECO:0000256" key="2">
    <source>
        <dbReference type="ARBA" id="ARBA00023125"/>
    </source>
</evidence>
<dbReference type="KEGG" id="fse:DI487_01915"/>
<feature type="domain" description="HTH araC/xylS-type" evidence="4">
    <location>
        <begin position="174"/>
        <end position="274"/>
    </location>
</feature>
<dbReference type="OrthoDB" id="636258at2"/>
<dbReference type="Proteomes" id="UP000245429">
    <property type="component" value="Chromosome"/>
</dbReference>
<keyword evidence="6" id="KW-1185">Reference proteome</keyword>
<keyword evidence="3" id="KW-0804">Transcription</keyword>
<evidence type="ECO:0000313" key="5">
    <source>
        <dbReference type="EMBL" id="AWM12749.1"/>
    </source>
</evidence>
<dbReference type="GO" id="GO:0043565">
    <property type="term" value="F:sequence-specific DNA binding"/>
    <property type="evidence" value="ECO:0007669"/>
    <property type="project" value="InterPro"/>
</dbReference>
<evidence type="ECO:0000256" key="3">
    <source>
        <dbReference type="ARBA" id="ARBA00023163"/>
    </source>
</evidence>
<evidence type="ECO:0000313" key="6">
    <source>
        <dbReference type="Proteomes" id="UP000245429"/>
    </source>
</evidence>
<dbReference type="InterPro" id="IPR018060">
    <property type="entry name" value="HTH_AraC"/>
</dbReference>
<protein>
    <recommendedName>
        <fullName evidence="4">HTH araC/xylS-type domain-containing protein</fullName>
    </recommendedName>
</protein>
<gene>
    <name evidence="5" type="ORF">DI487_01915</name>
</gene>
<reference evidence="5 6" key="1">
    <citation type="submission" date="2018-05" db="EMBL/GenBank/DDBJ databases">
        <title>Flavobacterium sp. MEBiC07310.</title>
        <authorList>
            <person name="Baek K."/>
        </authorList>
    </citation>
    <scope>NUCLEOTIDE SEQUENCE [LARGE SCALE GENOMIC DNA]</scope>
    <source>
        <strain evidence="5 6">MEBiC07310</strain>
    </source>
</reference>
<dbReference type="SMART" id="SM00342">
    <property type="entry name" value="HTH_ARAC"/>
    <property type="match status" value="1"/>
</dbReference>
<dbReference type="InterPro" id="IPR009057">
    <property type="entry name" value="Homeodomain-like_sf"/>
</dbReference>
<evidence type="ECO:0000256" key="1">
    <source>
        <dbReference type="ARBA" id="ARBA00023015"/>
    </source>
</evidence>
<dbReference type="Gene3D" id="1.10.10.60">
    <property type="entry name" value="Homeodomain-like"/>
    <property type="match status" value="2"/>
</dbReference>
<dbReference type="InterPro" id="IPR018062">
    <property type="entry name" value="HTH_AraC-typ_CS"/>
</dbReference>
<keyword evidence="2" id="KW-0238">DNA-binding</keyword>
<name>A0A2U8QRI8_9FLAO</name>
<dbReference type="PROSITE" id="PS01124">
    <property type="entry name" value="HTH_ARAC_FAMILY_2"/>
    <property type="match status" value="1"/>
</dbReference>
<dbReference type="GO" id="GO:0003700">
    <property type="term" value="F:DNA-binding transcription factor activity"/>
    <property type="evidence" value="ECO:0007669"/>
    <property type="project" value="InterPro"/>
</dbReference>
<dbReference type="Pfam" id="PF12833">
    <property type="entry name" value="HTH_18"/>
    <property type="match status" value="1"/>
</dbReference>
<sequence length="279" mass="32999">MKEKDFEAIRIVQQNCPLGQLKTFSNKKFNLIFVCSGSGIFTKYQTPNSFSNGDLFFVPPFEDFSMETLEDTTYYHLMITDLFRLELRELVLSSKGKGVGLAKARSPLNRKITFDAKDEILITRLFEYLTLLYDEPNKNENLFYYPVLNLVSIIERNTPNPHTQKNTRLKKNINSIVTHIHKNIRHPEMLKVDYMAHKFNLSTNQLTRFFKKEMNTALKKYTNQCRMQLIVEKVQREDITFSEIAHEFGFTDESYFTKVFKKQYNQSPTEYRKAFLERN</sequence>
<dbReference type="RefSeq" id="WP_109568158.1">
    <property type="nucleotide sequence ID" value="NZ_CP029463.1"/>
</dbReference>
<accession>A0A2U8QRI8</accession>
<keyword evidence="1" id="KW-0805">Transcription regulation</keyword>
<dbReference type="PROSITE" id="PS00041">
    <property type="entry name" value="HTH_ARAC_FAMILY_1"/>
    <property type="match status" value="1"/>
</dbReference>